<sequence>MVHGDNESVPWDARIQEASRGITVLDSHPTDVNDLVLHVRRPRPQDLKGLPDVPFLNQLGDYELKVDAVWQFRPNARPTNPEVRRMSPDEKEADGMTRIPIPEDIQFRMEL</sequence>
<keyword evidence="3" id="KW-1185">Reference proteome</keyword>
<feature type="region of interest" description="Disordered" evidence="1">
    <location>
        <begin position="76"/>
        <end position="97"/>
    </location>
</feature>
<protein>
    <submittedName>
        <fullName evidence="2">Uncharacterized protein</fullName>
    </submittedName>
</protein>
<organism evidence="2 3">
    <name type="scientific">Trichoderma simmonsii</name>
    <dbReference type="NCBI Taxonomy" id="1491479"/>
    <lineage>
        <taxon>Eukaryota</taxon>
        <taxon>Fungi</taxon>
        <taxon>Dikarya</taxon>
        <taxon>Ascomycota</taxon>
        <taxon>Pezizomycotina</taxon>
        <taxon>Sordariomycetes</taxon>
        <taxon>Hypocreomycetidae</taxon>
        <taxon>Hypocreales</taxon>
        <taxon>Hypocreaceae</taxon>
        <taxon>Trichoderma</taxon>
    </lineage>
</organism>
<gene>
    <name evidence="2" type="ORF">H0G86_012004</name>
</gene>
<proteinExistence type="predicted"/>
<accession>A0A8G0PLK6</accession>
<reference evidence="2 3" key="1">
    <citation type="journal article" date="2021" name="BMC Genomics">
        <title>Telomere-to-telomere genome assembly of asparaginase-producing Trichoderma simmonsii.</title>
        <authorList>
            <person name="Chung D."/>
            <person name="Kwon Y.M."/>
            <person name="Yang Y."/>
        </authorList>
    </citation>
    <scope>NUCLEOTIDE SEQUENCE [LARGE SCALE GENOMIC DNA]</scope>
    <source>
        <strain evidence="2 3">GH-Sj1</strain>
    </source>
</reference>
<dbReference type="Proteomes" id="UP000826661">
    <property type="component" value="Chromosome VII"/>
</dbReference>
<name>A0A8G0PLK6_9HYPO</name>
<evidence type="ECO:0000256" key="1">
    <source>
        <dbReference type="SAM" id="MobiDB-lite"/>
    </source>
</evidence>
<dbReference type="AlphaFoldDB" id="A0A8G0PLK6"/>
<feature type="compositionally biased region" description="Basic and acidic residues" evidence="1">
    <location>
        <begin position="82"/>
        <end position="95"/>
    </location>
</feature>
<dbReference type="EMBL" id="CP075870">
    <property type="protein sequence ID" value="QYT05108.1"/>
    <property type="molecule type" value="Genomic_DNA"/>
</dbReference>
<evidence type="ECO:0000313" key="3">
    <source>
        <dbReference type="Proteomes" id="UP000826661"/>
    </source>
</evidence>
<evidence type="ECO:0000313" key="2">
    <source>
        <dbReference type="EMBL" id="QYT05108.1"/>
    </source>
</evidence>